<comment type="caution">
    <text evidence="2">The sequence shown here is derived from an EMBL/GenBank/DDBJ whole genome shotgun (WGS) entry which is preliminary data.</text>
</comment>
<feature type="region of interest" description="Disordered" evidence="1">
    <location>
        <begin position="1"/>
        <end position="30"/>
    </location>
</feature>
<gene>
    <name evidence="2" type="ORF">CDL15_Pgr023838</name>
</gene>
<accession>A0A218VZD2</accession>
<protein>
    <submittedName>
        <fullName evidence="2">Uncharacterized protein</fullName>
    </submittedName>
</protein>
<feature type="compositionally biased region" description="Basic and acidic residues" evidence="1">
    <location>
        <begin position="17"/>
        <end position="27"/>
    </location>
</feature>
<dbReference type="EMBL" id="MTKT01005609">
    <property type="protein sequence ID" value="OWM65568.1"/>
    <property type="molecule type" value="Genomic_DNA"/>
</dbReference>
<name>A0A218VZD2_PUNGR</name>
<reference evidence="3" key="1">
    <citation type="journal article" date="2017" name="Plant J.">
        <title>The pomegranate (Punica granatum L.) genome and the genomics of punicalagin biosynthesis.</title>
        <authorList>
            <person name="Qin G."/>
            <person name="Xu C."/>
            <person name="Ming R."/>
            <person name="Tang H."/>
            <person name="Guyot R."/>
            <person name="Kramer E.M."/>
            <person name="Hu Y."/>
            <person name="Yi X."/>
            <person name="Qi Y."/>
            <person name="Xu X."/>
            <person name="Gao Z."/>
            <person name="Pan H."/>
            <person name="Jian J."/>
            <person name="Tian Y."/>
            <person name="Yue Z."/>
            <person name="Xu Y."/>
        </authorList>
    </citation>
    <scope>NUCLEOTIDE SEQUENCE [LARGE SCALE GENOMIC DNA]</scope>
    <source>
        <strain evidence="3">cv. Dabenzi</strain>
    </source>
</reference>
<sequence length="75" mass="8382">MESSKTLGRSPWKAVKGKVEARGKQGLDARPPGLMLAMHGHIETFSKMPKWLYQLFDVPVGLDPSHQDVVGRLRL</sequence>
<proteinExistence type="predicted"/>
<evidence type="ECO:0000313" key="2">
    <source>
        <dbReference type="EMBL" id="OWM65568.1"/>
    </source>
</evidence>
<dbReference type="AlphaFoldDB" id="A0A218VZD2"/>
<evidence type="ECO:0000313" key="3">
    <source>
        <dbReference type="Proteomes" id="UP000197138"/>
    </source>
</evidence>
<evidence type="ECO:0000256" key="1">
    <source>
        <dbReference type="SAM" id="MobiDB-lite"/>
    </source>
</evidence>
<organism evidence="2 3">
    <name type="scientific">Punica granatum</name>
    <name type="common">Pomegranate</name>
    <dbReference type="NCBI Taxonomy" id="22663"/>
    <lineage>
        <taxon>Eukaryota</taxon>
        <taxon>Viridiplantae</taxon>
        <taxon>Streptophyta</taxon>
        <taxon>Embryophyta</taxon>
        <taxon>Tracheophyta</taxon>
        <taxon>Spermatophyta</taxon>
        <taxon>Magnoliopsida</taxon>
        <taxon>eudicotyledons</taxon>
        <taxon>Gunneridae</taxon>
        <taxon>Pentapetalae</taxon>
        <taxon>rosids</taxon>
        <taxon>malvids</taxon>
        <taxon>Myrtales</taxon>
        <taxon>Lythraceae</taxon>
        <taxon>Punica</taxon>
    </lineage>
</organism>
<dbReference type="Proteomes" id="UP000197138">
    <property type="component" value="Unassembled WGS sequence"/>
</dbReference>